<proteinExistence type="predicted"/>
<dbReference type="STRING" id="1797263.A2397_04950"/>
<protein>
    <submittedName>
        <fullName evidence="1">Uncharacterized protein</fullName>
    </submittedName>
</protein>
<comment type="caution">
    <text evidence="1">The sequence shown here is derived from an EMBL/GenBank/DDBJ whole genome shotgun (WGS) entry which is preliminary data.</text>
</comment>
<evidence type="ECO:0000313" key="1">
    <source>
        <dbReference type="EMBL" id="OGD09346.1"/>
    </source>
</evidence>
<dbReference type="Proteomes" id="UP000176424">
    <property type="component" value="Unassembled WGS sequence"/>
</dbReference>
<accession>A0A1F4ZU44</accession>
<name>A0A1F4ZU44_9BACT</name>
<organism evidence="1 2">
    <name type="scientific">Candidatus Amesbacteria bacterium RIFOXYB1_FULL_44_23</name>
    <dbReference type="NCBI Taxonomy" id="1797263"/>
    <lineage>
        <taxon>Bacteria</taxon>
        <taxon>Candidatus Amesiibacteriota</taxon>
    </lineage>
</organism>
<reference evidence="1 2" key="1">
    <citation type="journal article" date="2016" name="Nat. Commun.">
        <title>Thousands of microbial genomes shed light on interconnected biogeochemical processes in an aquifer system.</title>
        <authorList>
            <person name="Anantharaman K."/>
            <person name="Brown C.T."/>
            <person name="Hug L.A."/>
            <person name="Sharon I."/>
            <person name="Castelle C.J."/>
            <person name="Probst A.J."/>
            <person name="Thomas B.C."/>
            <person name="Singh A."/>
            <person name="Wilkins M.J."/>
            <person name="Karaoz U."/>
            <person name="Brodie E.L."/>
            <person name="Williams K.H."/>
            <person name="Hubbard S.S."/>
            <person name="Banfield J.F."/>
        </authorList>
    </citation>
    <scope>NUCLEOTIDE SEQUENCE [LARGE SCALE GENOMIC DNA]</scope>
</reference>
<sequence>MKSKDVVILESLNPIKISNTPNKRTTEYIARIINSDKGKNFLINYRKLSGIPENGLNIRELEGVNYKNLPWG</sequence>
<dbReference type="EMBL" id="MEXR01000033">
    <property type="protein sequence ID" value="OGD09346.1"/>
    <property type="molecule type" value="Genomic_DNA"/>
</dbReference>
<dbReference type="AlphaFoldDB" id="A0A1F4ZU44"/>
<evidence type="ECO:0000313" key="2">
    <source>
        <dbReference type="Proteomes" id="UP000176424"/>
    </source>
</evidence>
<gene>
    <name evidence="1" type="ORF">A2397_04950</name>
</gene>